<accession>A0A8W8M1U7</accession>
<dbReference type="GO" id="GO:0046872">
    <property type="term" value="F:metal ion binding"/>
    <property type="evidence" value="ECO:0007669"/>
    <property type="project" value="UniProtKB-KW"/>
</dbReference>
<evidence type="ECO:0000256" key="2">
    <source>
        <dbReference type="ARBA" id="ARBA00022722"/>
    </source>
</evidence>
<evidence type="ECO:0000256" key="1">
    <source>
        <dbReference type="ARBA" id="ARBA00001946"/>
    </source>
</evidence>
<dbReference type="InterPro" id="IPR013520">
    <property type="entry name" value="Ribonucl_H"/>
</dbReference>
<sequence length="358" mass="39571">MKRRKEVQEKIQLPSTKLRRLVLKQERAVTQGAQEALEGDSYQSGIGHNEHPDIEKLPDPVVPGCFKPVTLPSAEEPTLVMFDLETTDLIRGRQMPHIVQIAAVELKSEATFNTYVRPKMPQTENARLVTGIVANSSGVSVAGKSVKSDNIHSAADKFIRYLTKFKNVCLIAHNGRRFDFPVLVSTFKNIQKDAQLSSVVTGCVDSLAMFKKCFKNQDSYKQESLYRSLFNETYGAHNAVDDVKALGKLVQHALLSQIDTLSFTFPLKAVIQQLIYNGEKARNYNSLATLVQNAVLSKCMAGKIAGSGLTLGHLKAIKNRDGEDGLRNTFLVKTEGQSRVSCTKKTLDDVVSKLMSAL</sequence>
<dbReference type="GO" id="GO:0003676">
    <property type="term" value="F:nucleic acid binding"/>
    <property type="evidence" value="ECO:0007669"/>
    <property type="project" value="InterPro"/>
</dbReference>
<dbReference type="GO" id="GO:0008296">
    <property type="term" value="F:3'-5'-DNA exonuclease activity"/>
    <property type="evidence" value="ECO:0007669"/>
    <property type="project" value="TreeGrafter"/>
</dbReference>
<proteinExistence type="inferred from homology"/>
<dbReference type="GO" id="GO:0005737">
    <property type="term" value="C:cytoplasm"/>
    <property type="evidence" value="ECO:0007669"/>
    <property type="project" value="TreeGrafter"/>
</dbReference>
<name>A0A8W8M1U7_MAGGI</name>
<dbReference type="GO" id="GO:0006308">
    <property type="term" value="P:DNA catabolic process"/>
    <property type="evidence" value="ECO:0007669"/>
    <property type="project" value="TreeGrafter"/>
</dbReference>
<dbReference type="Gene3D" id="3.30.420.10">
    <property type="entry name" value="Ribonuclease H-like superfamily/Ribonuclease H"/>
    <property type="match status" value="1"/>
</dbReference>
<evidence type="ECO:0000256" key="6">
    <source>
        <dbReference type="ARBA" id="ARBA00022842"/>
    </source>
</evidence>
<keyword evidence="2" id="KW-0540">Nuclease</keyword>
<comment type="similarity">
    <text evidence="7">Belongs to the exonuclease superfamily. TREX family.</text>
</comment>
<organism evidence="9 10">
    <name type="scientific">Magallana gigas</name>
    <name type="common">Pacific oyster</name>
    <name type="synonym">Crassostrea gigas</name>
    <dbReference type="NCBI Taxonomy" id="29159"/>
    <lineage>
        <taxon>Eukaryota</taxon>
        <taxon>Metazoa</taxon>
        <taxon>Spiralia</taxon>
        <taxon>Lophotrochozoa</taxon>
        <taxon>Mollusca</taxon>
        <taxon>Bivalvia</taxon>
        <taxon>Autobranchia</taxon>
        <taxon>Pteriomorphia</taxon>
        <taxon>Ostreida</taxon>
        <taxon>Ostreoidea</taxon>
        <taxon>Ostreidae</taxon>
        <taxon>Magallana</taxon>
    </lineage>
</organism>
<evidence type="ECO:0000256" key="4">
    <source>
        <dbReference type="ARBA" id="ARBA00022801"/>
    </source>
</evidence>
<dbReference type="SMART" id="SM00479">
    <property type="entry name" value="EXOIII"/>
    <property type="match status" value="1"/>
</dbReference>
<keyword evidence="3" id="KW-0479">Metal-binding</keyword>
<dbReference type="CDD" id="cd06127">
    <property type="entry name" value="DEDDh"/>
    <property type="match status" value="1"/>
</dbReference>
<comment type="cofactor">
    <cofactor evidence="1">
        <name>Mg(2+)</name>
        <dbReference type="ChEBI" id="CHEBI:18420"/>
    </cofactor>
</comment>
<dbReference type="EnsemblMetazoa" id="G30600.1">
    <property type="protein sequence ID" value="G30600.1:cds"/>
    <property type="gene ID" value="G30600"/>
</dbReference>
<evidence type="ECO:0000313" key="10">
    <source>
        <dbReference type="Proteomes" id="UP000005408"/>
    </source>
</evidence>
<dbReference type="SUPFAM" id="SSF53098">
    <property type="entry name" value="Ribonuclease H-like"/>
    <property type="match status" value="1"/>
</dbReference>
<dbReference type="Proteomes" id="UP000005408">
    <property type="component" value="Unassembled WGS sequence"/>
</dbReference>
<dbReference type="InterPro" id="IPR057617">
    <property type="entry name" value="PML_C"/>
</dbReference>
<dbReference type="PANTHER" id="PTHR13058">
    <property type="entry name" value="THREE PRIME REPAIR EXONUCLEASE 1, 2"/>
    <property type="match status" value="1"/>
</dbReference>
<dbReference type="EnsemblMetazoa" id="G30600.4">
    <property type="protein sequence ID" value="G30600.4:cds"/>
    <property type="gene ID" value="G30600"/>
</dbReference>
<evidence type="ECO:0000259" key="8">
    <source>
        <dbReference type="SMART" id="SM00479"/>
    </source>
</evidence>
<reference evidence="9" key="1">
    <citation type="submission" date="2022-08" db="UniProtKB">
        <authorList>
            <consortium name="EnsemblMetazoa"/>
        </authorList>
    </citation>
    <scope>IDENTIFICATION</scope>
    <source>
        <strain evidence="9">05x7-T-G4-1.051#20</strain>
    </source>
</reference>
<protein>
    <recommendedName>
        <fullName evidence="8">Exonuclease domain-containing protein</fullName>
    </recommendedName>
</protein>
<keyword evidence="5" id="KW-0269">Exonuclease</keyword>
<dbReference type="InterPro" id="IPR040393">
    <property type="entry name" value="TREX1/2"/>
</dbReference>
<keyword evidence="10" id="KW-1185">Reference proteome</keyword>
<dbReference type="InterPro" id="IPR036397">
    <property type="entry name" value="RNaseH_sf"/>
</dbReference>
<evidence type="ECO:0000256" key="7">
    <source>
        <dbReference type="ARBA" id="ARBA00025769"/>
    </source>
</evidence>
<feature type="domain" description="Exonuclease" evidence="8">
    <location>
        <begin position="78"/>
        <end position="259"/>
    </location>
</feature>
<dbReference type="InterPro" id="IPR012337">
    <property type="entry name" value="RNaseH-like_sf"/>
</dbReference>
<dbReference type="EnsemblMetazoa" id="G30600.3">
    <property type="protein sequence ID" value="G30600.3:cds"/>
    <property type="gene ID" value="G30600"/>
</dbReference>
<evidence type="ECO:0000313" key="9">
    <source>
        <dbReference type="EnsemblMetazoa" id="G30600.2:cds"/>
    </source>
</evidence>
<keyword evidence="6" id="KW-0460">Magnesium</keyword>
<evidence type="ECO:0000256" key="3">
    <source>
        <dbReference type="ARBA" id="ARBA00022723"/>
    </source>
</evidence>
<keyword evidence="4" id="KW-0378">Hydrolase</keyword>
<dbReference type="Pfam" id="PF25244">
    <property type="entry name" value="PML_C"/>
    <property type="match status" value="1"/>
</dbReference>
<dbReference type="PANTHER" id="PTHR13058:SF22">
    <property type="entry name" value="EXODEOXYRIBONUCLEASE III"/>
    <property type="match status" value="1"/>
</dbReference>
<dbReference type="AlphaFoldDB" id="A0A8W8M1U7"/>
<evidence type="ECO:0000256" key="5">
    <source>
        <dbReference type="ARBA" id="ARBA00022839"/>
    </source>
</evidence>
<dbReference type="Pfam" id="PF00929">
    <property type="entry name" value="RNase_T"/>
    <property type="match status" value="1"/>
</dbReference>
<dbReference type="EnsemblMetazoa" id="G30600.2">
    <property type="protein sequence ID" value="G30600.2:cds"/>
    <property type="gene ID" value="G30600"/>
</dbReference>